<feature type="domain" description="Glycosyltransferase subfamily 4-like N-terminal" evidence="5">
    <location>
        <begin position="33"/>
        <end position="212"/>
    </location>
</feature>
<dbReference type="PANTHER" id="PTHR45947:SF3">
    <property type="entry name" value="SULFOQUINOVOSYL TRANSFERASE SQD2"/>
    <property type="match status" value="1"/>
</dbReference>
<dbReference type="Proteomes" id="UP000515511">
    <property type="component" value="Chromosome"/>
</dbReference>
<dbReference type="InterPro" id="IPR050194">
    <property type="entry name" value="Glycosyltransferase_grp1"/>
</dbReference>
<dbReference type="KEGG" id="lse:F1C12_03395"/>
<dbReference type="EMBL" id="CP043641">
    <property type="protein sequence ID" value="QNE34275.1"/>
    <property type="molecule type" value="Genomic_DNA"/>
</dbReference>
<evidence type="ECO:0000259" key="5">
    <source>
        <dbReference type="Pfam" id="PF13439"/>
    </source>
</evidence>
<dbReference type="GO" id="GO:1901137">
    <property type="term" value="P:carbohydrate derivative biosynthetic process"/>
    <property type="evidence" value="ECO:0007669"/>
    <property type="project" value="UniProtKB-ARBA"/>
</dbReference>
<accession>A0A7G6Y710</accession>
<evidence type="ECO:0000313" key="6">
    <source>
        <dbReference type="EMBL" id="QNE34275.1"/>
    </source>
</evidence>
<proteinExistence type="predicted"/>
<dbReference type="GO" id="GO:0016757">
    <property type="term" value="F:glycosyltransferase activity"/>
    <property type="evidence" value="ECO:0007669"/>
    <property type="project" value="UniProtKB-KW"/>
</dbReference>
<dbReference type="Pfam" id="PF00534">
    <property type="entry name" value="Glycos_transf_1"/>
    <property type="match status" value="1"/>
</dbReference>
<evidence type="ECO:0000256" key="2">
    <source>
        <dbReference type="ARBA" id="ARBA00022676"/>
    </source>
</evidence>
<evidence type="ECO:0000259" key="4">
    <source>
        <dbReference type="Pfam" id="PF00534"/>
    </source>
</evidence>
<dbReference type="Gene3D" id="3.40.50.2000">
    <property type="entry name" value="Glycogen Phosphorylase B"/>
    <property type="match status" value="2"/>
</dbReference>
<name>A0A7G6Y710_9MICO</name>
<keyword evidence="3 6" id="KW-0808">Transferase</keyword>
<feature type="domain" description="Glycosyl transferase family 1" evidence="4">
    <location>
        <begin position="223"/>
        <end position="376"/>
    </location>
</feature>
<reference evidence="7" key="1">
    <citation type="submission" date="2019-09" db="EMBL/GenBank/DDBJ databases">
        <title>Antimicrobial potential of Antarctic Bacteria.</title>
        <authorList>
            <person name="Benaud N."/>
            <person name="Edwards R.J."/>
            <person name="Ferrari B.C."/>
        </authorList>
    </citation>
    <scope>NUCLEOTIDE SEQUENCE [LARGE SCALE GENOMIC DNA]</scope>
    <source>
        <strain evidence="7">INR9</strain>
    </source>
</reference>
<evidence type="ECO:0000313" key="7">
    <source>
        <dbReference type="Proteomes" id="UP000515511"/>
    </source>
</evidence>
<gene>
    <name evidence="6" type="ORF">F1C12_03395</name>
</gene>
<dbReference type="PANTHER" id="PTHR45947">
    <property type="entry name" value="SULFOQUINOVOSYL TRANSFERASE SQD2"/>
    <property type="match status" value="1"/>
</dbReference>
<dbReference type="InterPro" id="IPR001296">
    <property type="entry name" value="Glyco_trans_1"/>
</dbReference>
<dbReference type="RefSeq" id="WP_258046095.1">
    <property type="nucleotide sequence ID" value="NZ_CP043641.1"/>
</dbReference>
<organism evidence="6 7">
    <name type="scientific">Leifsonia shinshuensis</name>
    <dbReference type="NCBI Taxonomy" id="150026"/>
    <lineage>
        <taxon>Bacteria</taxon>
        <taxon>Bacillati</taxon>
        <taxon>Actinomycetota</taxon>
        <taxon>Actinomycetes</taxon>
        <taxon>Micrococcales</taxon>
        <taxon>Microbacteriaceae</taxon>
        <taxon>Leifsonia</taxon>
    </lineage>
</organism>
<dbReference type="InterPro" id="IPR028098">
    <property type="entry name" value="Glyco_trans_4-like_N"/>
</dbReference>
<keyword evidence="2" id="KW-0328">Glycosyltransferase</keyword>
<dbReference type="AlphaFoldDB" id="A0A7G6Y710"/>
<evidence type="ECO:0000256" key="1">
    <source>
        <dbReference type="ARBA" id="ARBA00021292"/>
    </source>
</evidence>
<sequence length="417" mass="46027">MPDTSGTNDIPPAPAEHRPMTILMGCDTFPPDVNGAARFAERLAAGLVERGHDMHIVAPSASRKHGTWIEEHEGEKMTAHRLRSWRWYPHDWLRFALPWMSKANARRVLDEVKPDVVHFQSHIVVGRGLAYEAQKRGIRIIATNHVMPENIIEFTRLPKFLHHTFVSIAWRDARKSFDRAEAITTPTRRAAEFLEAATGLRNVHAISCGIDAHNYTPDFTPRTGNHILFVGRVTGEKQIDVLLNAVKLLPEALDAKLEIVGGGDQFKNLQALAETLGIADRVTFLGYVTDEELRQAYTRATVFAMPSIAELQSIATMEAMASALPVVAADAMALPHLVHDGENGHLFRPGDAQDLADKLESVLTLPQEELDVLKNASLRIVATHDIQTTISTFESLYRGEPVADPVTAAAPGVPTPE</sequence>
<protein>
    <recommendedName>
        <fullName evidence="1">D-inositol 3-phosphate glycosyltransferase</fullName>
    </recommendedName>
</protein>
<dbReference type="SUPFAM" id="SSF53756">
    <property type="entry name" value="UDP-Glycosyltransferase/glycogen phosphorylase"/>
    <property type="match status" value="1"/>
</dbReference>
<dbReference type="Pfam" id="PF13439">
    <property type="entry name" value="Glyco_transf_4"/>
    <property type="match status" value="1"/>
</dbReference>
<evidence type="ECO:0000256" key="3">
    <source>
        <dbReference type="ARBA" id="ARBA00022679"/>
    </source>
</evidence>